<dbReference type="PANTHER" id="PTHR46638:SF1">
    <property type="entry name" value="CORRINOID ADENOSYLTRANSFERASE"/>
    <property type="match status" value="1"/>
</dbReference>
<evidence type="ECO:0000259" key="10">
    <source>
        <dbReference type="Pfam" id="PF12557"/>
    </source>
</evidence>
<dbReference type="EMBL" id="CP014143">
    <property type="protein sequence ID" value="AOS95808.1"/>
    <property type="molecule type" value="Genomic_DNA"/>
</dbReference>
<keyword evidence="8" id="KW-0169">Cobalamin biosynthesis</keyword>
<gene>
    <name evidence="11" type="primary">btuR</name>
    <name evidence="11" type="ORF">AUP74_00337</name>
</gene>
<dbReference type="AlphaFoldDB" id="A0A1C9W3T0"/>
<protein>
    <recommendedName>
        <fullName evidence="3 8">Corrinoid adenosyltransferase</fullName>
        <ecNumber evidence="3 8">2.5.1.17</ecNumber>
    </recommendedName>
    <alternativeName>
        <fullName evidence="8">Cob(II)alamin adenosyltransferase</fullName>
    </alternativeName>
    <alternativeName>
        <fullName evidence="8">Cob(II)yrinic acid a,c-diamide adenosyltransferase</fullName>
    </alternativeName>
</protein>
<dbReference type="STRING" id="1769779.AUP74_00337"/>
<keyword evidence="8" id="KW-0067">ATP-binding</keyword>
<comment type="catalytic activity">
    <reaction evidence="6 8">
        <text>2 cob(II)yrinate a,c diamide + reduced [electron-transfer flavoprotein] + 2 ATP = 2 adenosylcob(III)yrinate a,c-diamide + 2 triphosphate + oxidized [electron-transfer flavoprotein] + 3 H(+)</text>
        <dbReference type="Rhea" id="RHEA:11528"/>
        <dbReference type="Rhea" id="RHEA-COMP:10685"/>
        <dbReference type="Rhea" id="RHEA-COMP:10686"/>
        <dbReference type="ChEBI" id="CHEBI:15378"/>
        <dbReference type="ChEBI" id="CHEBI:18036"/>
        <dbReference type="ChEBI" id="CHEBI:30616"/>
        <dbReference type="ChEBI" id="CHEBI:57692"/>
        <dbReference type="ChEBI" id="CHEBI:58307"/>
        <dbReference type="ChEBI" id="CHEBI:58503"/>
        <dbReference type="ChEBI" id="CHEBI:58537"/>
        <dbReference type="EC" id="2.5.1.17"/>
    </reaction>
</comment>
<comment type="function">
    <text evidence="5 8">Required for both de novo synthesis of the corrin ring for the assimilation of exogenous corrinoids. Participates in the adenosylation of a variety of incomplete and complete corrinoids.</text>
</comment>
<dbReference type="GO" id="GO:0005524">
    <property type="term" value="F:ATP binding"/>
    <property type="evidence" value="ECO:0007669"/>
    <property type="project" value="UniProtKB-UniRule"/>
</dbReference>
<evidence type="ECO:0000313" key="12">
    <source>
        <dbReference type="Proteomes" id="UP000095672"/>
    </source>
</evidence>
<comment type="similarity">
    <text evidence="2 8">Belongs to the Cob(I)alamin adenosyltransferase family.</text>
</comment>
<dbReference type="Pfam" id="PF02572">
    <property type="entry name" value="CobA_CobO_BtuR"/>
    <property type="match status" value="1"/>
</dbReference>
<dbReference type="EC" id="2.5.1.17" evidence="3 8"/>
<dbReference type="GO" id="GO:0006779">
    <property type="term" value="P:porphyrin-containing compound biosynthetic process"/>
    <property type="evidence" value="ECO:0007669"/>
    <property type="project" value="UniProtKB-UniRule"/>
</dbReference>
<dbReference type="GO" id="GO:0005737">
    <property type="term" value="C:cytoplasm"/>
    <property type="evidence" value="ECO:0007669"/>
    <property type="project" value="UniProtKB-SubCell"/>
</dbReference>
<evidence type="ECO:0000256" key="8">
    <source>
        <dbReference type="PIRNR" id="PIRNR015617"/>
    </source>
</evidence>
<evidence type="ECO:0000256" key="5">
    <source>
        <dbReference type="ARBA" id="ARBA00024929"/>
    </source>
</evidence>
<keyword evidence="4 8" id="KW-0627">Porphyrin biosynthesis</keyword>
<evidence type="ECO:0000256" key="7">
    <source>
        <dbReference type="ARBA" id="ARBA00048692"/>
    </source>
</evidence>
<reference evidence="12" key="1">
    <citation type="submission" date="2016-01" db="EMBL/GenBank/DDBJ databases">
        <title>Complete genome sequence of Microbulbifer sp. CCB-MM1, a halophile isolated from Matang Mangrove Forest, Perak.</title>
        <authorList>
            <person name="Moh T.H."/>
            <person name="Dinesh B."/>
            <person name="Lau N.-S."/>
            <person name="Go F."/>
            <person name="Alexander Chong S.-C."/>
        </authorList>
    </citation>
    <scope>NUCLEOTIDE SEQUENCE [LARGE SCALE GENOMIC DNA]</scope>
    <source>
        <strain evidence="12">CCB-MM1</strain>
    </source>
</reference>
<dbReference type="GO" id="GO:0009236">
    <property type="term" value="P:cobalamin biosynthetic process"/>
    <property type="evidence" value="ECO:0007669"/>
    <property type="project" value="UniProtKB-UniRule"/>
</dbReference>
<dbReference type="Gene3D" id="3.40.50.300">
    <property type="entry name" value="P-loop containing nucleotide triphosphate hydrolases"/>
    <property type="match status" value="1"/>
</dbReference>
<evidence type="ECO:0000256" key="2">
    <source>
        <dbReference type="ARBA" id="ARBA00007487"/>
    </source>
</evidence>
<comment type="catalytic activity">
    <reaction evidence="7 8">
        <text>2 cob(II)alamin + reduced [electron-transfer flavoprotein] + 2 ATP = 2 adenosylcob(III)alamin + 2 triphosphate + oxidized [electron-transfer flavoprotein] + 3 H(+)</text>
        <dbReference type="Rhea" id="RHEA:28671"/>
        <dbReference type="Rhea" id="RHEA-COMP:10685"/>
        <dbReference type="Rhea" id="RHEA-COMP:10686"/>
        <dbReference type="ChEBI" id="CHEBI:15378"/>
        <dbReference type="ChEBI" id="CHEBI:16304"/>
        <dbReference type="ChEBI" id="CHEBI:18036"/>
        <dbReference type="ChEBI" id="CHEBI:18408"/>
        <dbReference type="ChEBI" id="CHEBI:30616"/>
        <dbReference type="ChEBI" id="CHEBI:57692"/>
        <dbReference type="ChEBI" id="CHEBI:58307"/>
        <dbReference type="EC" id="2.5.1.17"/>
    </reaction>
</comment>
<feature type="region of interest" description="Disordered" evidence="9">
    <location>
        <begin position="1"/>
        <end position="26"/>
    </location>
</feature>
<dbReference type="CDD" id="cd00561">
    <property type="entry name" value="CobA_ACA"/>
    <property type="match status" value="1"/>
</dbReference>
<keyword evidence="8" id="KW-0963">Cytoplasm</keyword>
<comment type="subcellular location">
    <subcellularLocation>
        <location evidence="8">Cytoplasm</location>
    </subcellularLocation>
</comment>
<keyword evidence="8" id="KW-0547">Nucleotide-binding</keyword>
<organism evidence="11 12">
    <name type="scientific">Microbulbifer aggregans</name>
    <dbReference type="NCBI Taxonomy" id="1769779"/>
    <lineage>
        <taxon>Bacteria</taxon>
        <taxon>Pseudomonadati</taxon>
        <taxon>Pseudomonadota</taxon>
        <taxon>Gammaproteobacteria</taxon>
        <taxon>Cellvibrionales</taxon>
        <taxon>Microbulbiferaceae</taxon>
        <taxon>Microbulbifer</taxon>
    </lineage>
</organism>
<keyword evidence="8 11" id="KW-0808">Transferase</keyword>
<proteinExistence type="inferred from homology"/>
<keyword evidence="12" id="KW-1185">Reference proteome</keyword>
<dbReference type="NCBIfam" id="TIGR00708">
    <property type="entry name" value="cobA"/>
    <property type="match status" value="1"/>
</dbReference>
<dbReference type="InterPro" id="IPR027417">
    <property type="entry name" value="P-loop_NTPase"/>
</dbReference>
<evidence type="ECO:0000256" key="3">
    <source>
        <dbReference type="ARBA" id="ARBA00012454"/>
    </source>
</evidence>
<accession>A0A1C9W3T0</accession>
<evidence type="ECO:0000256" key="1">
    <source>
        <dbReference type="ARBA" id="ARBA00005121"/>
    </source>
</evidence>
<dbReference type="Pfam" id="PF12557">
    <property type="entry name" value="Co_AT_N"/>
    <property type="match status" value="1"/>
</dbReference>
<dbReference type="InterPro" id="IPR025826">
    <property type="entry name" value="Co_AT_N_dom"/>
</dbReference>
<feature type="compositionally biased region" description="Polar residues" evidence="9">
    <location>
        <begin position="1"/>
        <end position="10"/>
    </location>
</feature>
<evidence type="ECO:0000256" key="6">
    <source>
        <dbReference type="ARBA" id="ARBA00048555"/>
    </source>
</evidence>
<dbReference type="SUPFAM" id="SSF52540">
    <property type="entry name" value="P-loop containing nucleoside triphosphate hydrolases"/>
    <property type="match status" value="1"/>
</dbReference>
<evidence type="ECO:0000313" key="11">
    <source>
        <dbReference type="EMBL" id="AOS95808.1"/>
    </source>
</evidence>
<comment type="pathway">
    <text evidence="1 8">Cofactor biosynthesis; adenosylcobalamin biosynthesis; adenosylcobalamin from cob(II)yrinate a,c-diamide: step 2/7.</text>
</comment>
<evidence type="ECO:0000256" key="9">
    <source>
        <dbReference type="SAM" id="MobiDB-lite"/>
    </source>
</evidence>
<dbReference type="OrthoDB" id="9810309at2"/>
<dbReference type="Proteomes" id="UP000095672">
    <property type="component" value="Chromosome"/>
</dbReference>
<feature type="domain" description="Cob(I)alamin adenosyltransferase N-terminal" evidence="10">
    <location>
        <begin position="14"/>
        <end position="34"/>
    </location>
</feature>
<evidence type="ECO:0000256" key="4">
    <source>
        <dbReference type="ARBA" id="ARBA00023244"/>
    </source>
</evidence>
<dbReference type="NCBIfam" id="NF004637">
    <property type="entry name" value="PRK05986.1"/>
    <property type="match status" value="1"/>
</dbReference>
<dbReference type="InterPro" id="IPR003724">
    <property type="entry name" value="CblAdoTrfase_CobA"/>
</dbReference>
<dbReference type="GO" id="GO:0008817">
    <property type="term" value="F:corrinoid adenosyltransferase activity"/>
    <property type="evidence" value="ECO:0007669"/>
    <property type="project" value="UniProtKB-UniRule"/>
</dbReference>
<dbReference type="RefSeq" id="WP_069946034.1">
    <property type="nucleotide sequence ID" value="NZ_CP014143.1"/>
</dbReference>
<sequence>MGEPQNSENNEAGRDKKTRHKARMEQRKKIVDEGVARALTERGVVLLYTGDGKGKTTAAVGTVTRALGYGYSAFVAQFIKGAWDCGEKNLLQSLPADQYRLEWQQMGTDFTWETQDFEADKSAAEALWEKARRALTDPDVYLVVLDELTYALNYRWLDRDDVVAAIEGRPPEQTVIITGRGAKQYLRDLADTVTEMRPLKHAFEAGIAARRGIEW</sequence>
<dbReference type="PANTHER" id="PTHR46638">
    <property type="entry name" value="CORRINOID ADENOSYLTRANSFERASE"/>
    <property type="match status" value="1"/>
</dbReference>
<dbReference type="UniPathway" id="UPA00148">
    <property type="reaction ID" value="UER00233"/>
</dbReference>
<dbReference type="PIRSF" id="PIRSF015617">
    <property type="entry name" value="Adensltrnsf_CobA"/>
    <property type="match status" value="1"/>
</dbReference>
<name>A0A1C9W3T0_9GAMM</name>
<dbReference type="PATRIC" id="fig|1769779.3.peg.335"/>
<dbReference type="KEGG" id="micc:AUP74_00337"/>